<dbReference type="AlphaFoldDB" id="A0A366JZT3"/>
<comment type="caution">
    <text evidence="2">The sequence shown here is derived from an EMBL/GenBank/DDBJ whole genome shotgun (WGS) entry which is preliminary data.</text>
</comment>
<keyword evidence="1" id="KW-1133">Transmembrane helix</keyword>
<evidence type="ECO:0000256" key="1">
    <source>
        <dbReference type="SAM" id="Phobius"/>
    </source>
</evidence>
<gene>
    <name evidence="2" type="ORF">DFO70_10437</name>
</gene>
<feature type="transmembrane region" description="Helical" evidence="1">
    <location>
        <begin position="116"/>
        <end position="138"/>
    </location>
</feature>
<name>A0A366JZT3_CYTFI</name>
<organism evidence="2 3">
    <name type="scientific">Cytobacillus firmus</name>
    <name type="common">Bacillus firmus</name>
    <dbReference type="NCBI Taxonomy" id="1399"/>
    <lineage>
        <taxon>Bacteria</taxon>
        <taxon>Bacillati</taxon>
        <taxon>Bacillota</taxon>
        <taxon>Bacilli</taxon>
        <taxon>Bacillales</taxon>
        <taxon>Bacillaceae</taxon>
        <taxon>Cytobacillus</taxon>
    </lineage>
</organism>
<feature type="transmembrane region" description="Helical" evidence="1">
    <location>
        <begin position="191"/>
        <end position="214"/>
    </location>
</feature>
<accession>A0A366JZT3</accession>
<dbReference type="EMBL" id="QNSF01000004">
    <property type="protein sequence ID" value="RBP94398.1"/>
    <property type="molecule type" value="Genomic_DNA"/>
</dbReference>
<reference evidence="2 3" key="1">
    <citation type="submission" date="2018-06" db="EMBL/GenBank/DDBJ databases">
        <title>Freshwater and sediment microbial communities from various areas in North America, analyzing microbe dynamics in response to fracking.</title>
        <authorList>
            <person name="Lamendella R."/>
        </authorList>
    </citation>
    <scope>NUCLEOTIDE SEQUENCE [LARGE SCALE GENOMIC DNA]</scope>
    <source>
        <strain evidence="2 3">14_TX</strain>
    </source>
</reference>
<protein>
    <recommendedName>
        <fullName evidence="4">Yip1 domain-containing protein</fullName>
    </recommendedName>
</protein>
<feature type="transmembrane region" description="Helical" evidence="1">
    <location>
        <begin position="35"/>
        <end position="54"/>
    </location>
</feature>
<dbReference type="RefSeq" id="WP_113882191.1">
    <property type="nucleotide sequence ID" value="NZ_QNSF01000004.1"/>
</dbReference>
<keyword evidence="3" id="KW-1185">Reference proteome</keyword>
<keyword evidence="1" id="KW-0812">Transmembrane</keyword>
<proteinExistence type="predicted"/>
<evidence type="ECO:0000313" key="2">
    <source>
        <dbReference type="EMBL" id="RBP94398.1"/>
    </source>
</evidence>
<feature type="transmembrane region" description="Helical" evidence="1">
    <location>
        <begin position="159"/>
        <end position="179"/>
    </location>
</feature>
<feature type="transmembrane region" description="Helical" evidence="1">
    <location>
        <begin position="75"/>
        <end position="104"/>
    </location>
</feature>
<keyword evidence="1" id="KW-0472">Membrane</keyword>
<evidence type="ECO:0000313" key="3">
    <source>
        <dbReference type="Proteomes" id="UP000252731"/>
    </source>
</evidence>
<dbReference type="Proteomes" id="UP000252731">
    <property type="component" value="Unassembled WGS sequence"/>
</dbReference>
<evidence type="ECO:0008006" key="4">
    <source>
        <dbReference type="Google" id="ProtNLM"/>
    </source>
</evidence>
<sequence length="220" mass="25407">MGYRVPLLRGLREPYIISHQVRKEESLSGLWQQGLFLTLLAAFIYGISGFFGIGSEMVSKKLIELPRSDYETYKLLFGLGQVGWGMVFANITMFLPALFFWTLIDVEFRKIIAVQFIVLFIYLLEKLLSIPFFIFMGLNKDSSLFSFGIIAQSLTSIELLIHLFSSITLFQIWTFVVQYKYFKVLSERDPRFILIMLLGIHLFIAIVSALLSTIQFEKII</sequence>
<dbReference type="OrthoDB" id="2455856at2"/>